<dbReference type="Gene3D" id="3.90.550.10">
    <property type="entry name" value="Spore Coat Polysaccharide Biosynthesis Protein SpsA, Chain A"/>
    <property type="match status" value="1"/>
</dbReference>
<dbReference type="InterPro" id="IPR029044">
    <property type="entry name" value="Nucleotide-diphossugar_trans"/>
</dbReference>
<comment type="caution">
    <text evidence="2">The sequence shown here is derived from an EMBL/GenBank/DDBJ whole genome shotgun (WGS) entry which is preliminary data.</text>
</comment>
<dbReference type="SUPFAM" id="SSF53448">
    <property type="entry name" value="Nucleotide-diphospho-sugar transferases"/>
    <property type="match status" value="1"/>
</dbReference>
<organism evidence="2 3">
    <name type="scientific">Candidatus Scatomonas pullistercoris</name>
    <dbReference type="NCBI Taxonomy" id="2840920"/>
    <lineage>
        <taxon>Bacteria</taxon>
        <taxon>Bacillati</taxon>
        <taxon>Bacillota</taxon>
        <taxon>Clostridia</taxon>
        <taxon>Lachnospirales</taxon>
        <taxon>Lachnospiraceae</taxon>
        <taxon>Lachnospiraceae incertae sedis</taxon>
        <taxon>Candidatus Scatomonas</taxon>
    </lineage>
</organism>
<dbReference type="GO" id="GO:0016758">
    <property type="term" value="F:hexosyltransferase activity"/>
    <property type="evidence" value="ECO:0007669"/>
    <property type="project" value="UniProtKB-ARBA"/>
</dbReference>
<protein>
    <submittedName>
        <fullName evidence="2">Glycosyltransferase family 2 protein</fullName>
    </submittedName>
</protein>
<gene>
    <name evidence="2" type="ORF">IAB71_07915</name>
</gene>
<sequence>MNNSQISPSVSVIIPCYNCEKWIENCLSALENQTYRDFEVICVDDCSTDDTYKIIEMYQGKSSLRLFLMKNKINLGPAVSRNSAAAIANGEWLAFCDSDDQYDENFLEEMVTSAEQNGSELVMCEYRKVYETGRESDEIRYLLPIDDNSSFADKLVYSKSSLCLLLIKKSIFLANPIPDIRNGEDIACIPVIEARAGKISVVKKPLYNYLIRSDSASNKPSEKVYKSLYAAYEHIEKNFPEKYPAVLEYLGIRTVLYGVTLNAFKAGVSASVIKEIVADFNTKYPNWKNNRYLSSFSKPKRIYLQLIGKKMFFCAKILAYVHMNIST</sequence>
<evidence type="ECO:0000313" key="3">
    <source>
        <dbReference type="Proteomes" id="UP000824169"/>
    </source>
</evidence>
<dbReference type="InterPro" id="IPR001173">
    <property type="entry name" value="Glyco_trans_2-like"/>
</dbReference>
<dbReference type="AlphaFoldDB" id="A0A9D1P4C1"/>
<dbReference type="EMBL" id="DVOO01000022">
    <property type="protein sequence ID" value="HIV25685.1"/>
    <property type="molecule type" value="Genomic_DNA"/>
</dbReference>
<dbReference type="PANTHER" id="PTHR22916:SF3">
    <property type="entry name" value="UDP-GLCNAC:BETAGAL BETA-1,3-N-ACETYLGLUCOSAMINYLTRANSFERASE-LIKE PROTEIN 1"/>
    <property type="match status" value="1"/>
</dbReference>
<evidence type="ECO:0000259" key="1">
    <source>
        <dbReference type="Pfam" id="PF00535"/>
    </source>
</evidence>
<proteinExistence type="predicted"/>
<feature type="domain" description="Glycosyltransferase 2-like" evidence="1">
    <location>
        <begin position="11"/>
        <end position="135"/>
    </location>
</feature>
<dbReference type="Proteomes" id="UP000824169">
    <property type="component" value="Unassembled WGS sequence"/>
</dbReference>
<dbReference type="CDD" id="cd00761">
    <property type="entry name" value="Glyco_tranf_GTA_type"/>
    <property type="match status" value="1"/>
</dbReference>
<dbReference type="PANTHER" id="PTHR22916">
    <property type="entry name" value="GLYCOSYLTRANSFERASE"/>
    <property type="match status" value="1"/>
</dbReference>
<name>A0A9D1P4C1_9FIRM</name>
<dbReference type="Pfam" id="PF00535">
    <property type="entry name" value="Glycos_transf_2"/>
    <property type="match status" value="1"/>
</dbReference>
<reference evidence="2" key="2">
    <citation type="journal article" date="2021" name="PeerJ">
        <title>Extensive microbial diversity within the chicken gut microbiome revealed by metagenomics and culture.</title>
        <authorList>
            <person name="Gilroy R."/>
            <person name="Ravi A."/>
            <person name="Getino M."/>
            <person name="Pursley I."/>
            <person name="Horton D.L."/>
            <person name="Alikhan N.F."/>
            <person name="Baker D."/>
            <person name="Gharbi K."/>
            <person name="Hall N."/>
            <person name="Watson M."/>
            <person name="Adriaenssens E.M."/>
            <person name="Foster-Nyarko E."/>
            <person name="Jarju S."/>
            <person name="Secka A."/>
            <person name="Antonio M."/>
            <person name="Oren A."/>
            <person name="Chaudhuri R.R."/>
            <person name="La Ragione R."/>
            <person name="Hildebrand F."/>
            <person name="Pallen M.J."/>
        </authorList>
    </citation>
    <scope>NUCLEOTIDE SEQUENCE</scope>
    <source>
        <strain evidence="2">CHK188-20938</strain>
    </source>
</reference>
<accession>A0A9D1P4C1</accession>
<evidence type="ECO:0000313" key="2">
    <source>
        <dbReference type="EMBL" id="HIV25685.1"/>
    </source>
</evidence>
<reference evidence="2" key="1">
    <citation type="submission" date="2020-10" db="EMBL/GenBank/DDBJ databases">
        <authorList>
            <person name="Gilroy R."/>
        </authorList>
    </citation>
    <scope>NUCLEOTIDE SEQUENCE</scope>
    <source>
        <strain evidence="2">CHK188-20938</strain>
    </source>
</reference>